<dbReference type="SUPFAM" id="SSF57716">
    <property type="entry name" value="Glucocorticoid receptor-like (DNA-binding domain)"/>
    <property type="match status" value="1"/>
</dbReference>
<dbReference type="Gene3D" id="6.10.250.1270">
    <property type="match status" value="1"/>
</dbReference>
<dbReference type="FunFam" id="2.30.170.20:FF:000002">
    <property type="entry name" value="60S ribosomal protein L24"/>
    <property type="match status" value="1"/>
</dbReference>
<evidence type="ECO:0000256" key="1">
    <source>
        <dbReference type="ARBA" id="ARBA00005647"/>
    </source>
</evidence>
<evidence type="ECO:0000256" key="2">
    <source>
        <dbReference type="ARBA" id="ARBA00022980"/>
    </source>
</evidence>
<dbReference type="InterPro" id="IPR038630">
    <property type="entry name" value="L24e/L24_sf"/>
</dbReference>
<keyword evidence="3" id="KW-0687">Ribonucleoprotein</keyword>
<dbReference type="InterPro" id="IPR056366">
    <property type="entry name" value="Ribosomal_eL24"/>
</dbReference>
<reference evidence="6" key="1">
    <citation type="journal article" date="2023" name="BMC Genomics">
        <title>Chromosome-level genome assemblies of Cutaneotrichosporon spp. (Trichosporonales, Basidiomycota) reveal imbalanced evolution between nucleotide sequences and chromosome synteny.</title>
        <authorList>
            <person name="Kobayashi Y."/>
            <person name="Kayamori A."/>
            <person name="Aoki K."/>
            <person name="Shiwa Y."/>
            <person name="Matsutani M."/>
            <person name="Fujita N."/>
            <person name="Sugita T."/>
            <person name="Iwasaki W."/>
            <person name="Tanaka N."/>
            <person name="Takashima M."/>
        </authorList>
    </citation>
    <scope>NUCLEOTIDE SEQUENCE</scope>
    <source>
        <strain evidence="6">HIS016</strain>
    </source>
</reference>
<dbReference type="Gene3D" id="2.30.170.20">
    <property type="entry name" value="Ribosomal protein L24e"/>
    <property type="match status" value="1"/>
</dbReference>
<dbReference type="GO" id="GO:0003729">
    <property type="term" value="F:mRNA binding"/>
    <property type="evidence" value="ECO:0007669"/>
    <property type="project" value="TreeGrafter"/>
</dbReference>
<dbReference type="PANTHER" id="PTHR10792">
    <property type="entry name" value="60S RIBOSOMAL PROTEIN L24"/>
    <property type="match status" value="1"/>
</dbReference>
<accession>A0AAD3YAS5</accession>
<evidence type="ECO:0000259" key="5">
    <source>
        <dbReference type="Pfam" id="PF01246"/>
    </source>
</evidence>
<name>A0AAD3YAS5_9TREE</name>
<dbReference type="Pfam" id="PF13300">
    <property type="entry name" value="DUF4078"/>
    <property type="match status" value="1"/>
</dbReference>
<keyword evidence="7" id="KW-1185">Reference proteome</keyword>
<dbReference type="GO" id="GO:0002181">
    <property type="term" value="P:cytoplasmic translation"/>
    <property type="evidence" value="ECO:0007669"/>
    <property type="project" value="TreeGrafter"/>
</dbReference>
<dbReference type="Proteomes" id="UP001222932">
    <property type="component" value="Unassembled WGS sequence"/>
</dbReference>
<comment type="similarity">
    <text evidence="1">Belongs to the eukaryotic ribosomal protein eL24 family.</text>
</comment>
<feature type="region of interest" description="Disordered" evidence="4">
    <location>
        <begin position="22"/>
        <end position="49"/>
    </location>
</feature>
<feature type="region of interest" description="Disordered" evidence="4">
    <location>
        <begin position="168"/>
        <end position="198"/>
    </location>
</feature>
<proteinExistence type="inferred from homology"/>
<dbReference type="EMBL" id="BTCM01000002">
    <property type="protein sequence ID" value="GMK55343.1"/>
    <property type="molecule type" value="Genomic_DNA"/>
</dbReference>
<sequence length="522" mass="59427">MPNTISQASLLGLKAITAEHAERFEKEGRTATRGAPRPKAVEKIKDPFLRPSPGLVKRLAREARNDAKRRHFDDDGPSDEQRRVILEAKARKYDALKRGDLSSFTERELAEANIDFTRNDEWSDHSSDVDESAIAPRRWSHDGVDTLDDMDRVEYVDELGRTRFGTRREAKEAELERQSLGRGRDEVQQDRGEGSSYAEVQNSTFIHGDQNYFPVYEPDPEALKKKFLDAEAAERAHHYDSTKEVRVRGAGAYQFSFDEDKRAEQMASLGAERLATENAQREAEKRGGMSVARQAYNDRVEARRTRVEAKRVKLLGGEQKLAELRRQRGEEQATKLLEEFEVELRPEREHLGEDGSKLYLAAQWSQCSEETIKMRVDRCDFSGYKVYPSRGKVYVRGDSKTFRFSGSKSESLFLQRKNPRKIAWTQVYRRMHKKGITEEVAKKRSRKNVKVQRGVVGADLASILAKRTAKPEVRQAARQAAITKAKAAKKEKETKKASRPQVAGHAKVSKQAAKGHGLNVRR</sequence>
<protein>
    <recommendedName>
        <fullName evidence="5">Large ribosomal subunit protein eL24-related N-terminal domain-containing protein</fullName>
    </recommendedName>
</protein>
<evidence type="ECO:0000313" key="6">
    <source>
        <dbReference type="EMBL" id="GMK55343.1"/>
    </source>
</evidence>
<feature type="domain" description="Large ribosomal subunit protein eL24-related N-terminal" evidence="5">
    <location>
        <begin position="374"/>
        <end position="439"/>
    </location>
</feature>
<evidence type="ECO:0000313" key="7">
    <source>
        <dbReference type="Proteomes" id="UP001222932"/>
    </source>
</evidence>
<gene>
    <name evidence="6" type="ORF">CspeluHIS016_0203990</name>
</gene>
<dbReference type="AlphaFoldDB" id="A0AAD3YAS5"/>
<dbReference type="GO" id="GO:0003735">
    <property type="term" value="F:structural constituent of ribosome"/>
    <property type="evidence" value="ECO:0007669"/>
    <property type="project" value="InterPro"/>
</dbReference>
<evidence type="ECO:0000256" key="3">
    <source>
        <dbReference type="ARBA" id="ARBA00023274"/>
    </source>
</evidence>
<dbReference type="Pfam" id="PF01246">
    <property type="entry name" value="Ribosomal_L24e"/>
    <property type="match status" value="1"/>
</dbReference>
<evidence type="ECO:0000256" key="4">
    <source>
        <dbReference type="SAM" id="MobiDB-lite"/>
    </source>
</evidence>
<reference evidence="6" key="2">
    <citation type="submission" date="2023-06" db="EMBL/GenBank/DDBJ databases">
        <authorList>
            <person name="Kobayashi Y."/>
            <person name="Kayamori A."/>
            <person name="Aoki K."/>
            <person name="Shiwa Y."/>
            <person name="Fujita N."/>
            <person name="Sugita T."/>
            <person name="Iwasaki W."/>
            <person name="Tanaka N."/>
            <person name="Takashima M."/>
        </authorList>
    </citation>
    <scope>NUCLEOTIDE SEQUENCE</scope>
    <source>
        <strain evidence="6">HIS016</strain>
    </source>
</reference>
<dbReference type="InterPro" id="IPR000988">
    <property type="entry name" value="Ribosomal_eL24-rel_N"/>
</dbReference>
<dbReference type="PANTHER" id="PTHR10792:SF1">
    <property type="entry name" value="RIBOSOMAL PROTEIN L24"/>
    <property type="match status" value="1"/>
</dbReference>
<feature type="region of interest" description="Disordered" evidence="4">
    <location>
        <begin position="484"/>
        <end position="522"/>
    </location>
</feature>
<feature type="compositionally biased region" description="Basic and acidic residues" evidence="4">
    <location>
        <begin position="168"/>
        <end position="193"/>
    </location>
</feature>
<keyword evidence="2" id="KW-0689">Ribosomal protein</keyword>
<dbReference type="GO" id="GO:0022625">
    <property type="term" value="C:cytosolic large ribosomal subunit"/>
    <property type="evidence" value="ECO:0007669"/>
    <property type="project" value="TreeGrafter"/>
</dbReference>
<feature type="compositionally biased region" description="Basic and acidic residues" evidence="4">
    <location>
        <begin position="39"/>
        <end position="48"/>
    </location>
</feature>
<organism evidence="6 7">
    <name type="scientific">Cutaneotrichosporon spelunceum</name>
    <dbReference type="NCBI Taxonomy" id="1672016"/>
    <lineage>
        <taxon>Eukaryota</taxon>
        <taxon>Fungi</taxon>
        <taxon>Dikarya</taxon>
        <taxon>Basidiomycota</taxon>
        <taxon>Agaricomycotina</taxon>
        <taxon>Tremellomycetes</taxon>
        <taxon>Trichosporonales</taxon>
        <taxon>Trichosporonaceae</taxon>
        <taxon>Cutaneotrichosporon</taxon>
    </lineage>
</organism>
<dbReference type="CDD" id="cd00472">
    <property type="entry name" value="Ribosomal_L24e_L24"/>
    <property type="match status" value="1"/>
</dbReference>
<comment type="caution">
    <text evidence="6">The sequence shown here is derived from an EMBL/GenBank/DDBJ whole genome shotgun (WGS) entry which is preliminary data.</text>
</comment>